<organism evidence="1 2">
    <name type="scientific">Oryzomonas rubra</name>
    <dbReference type="NCBI Taxonomy" id="2509454"/>
    <lineage>
        <taxon>Bacteria</taxon>
        <taxon>Pseudomonadati</taxon>
        <taxon>Thermodesulfobacteriota</taxon>
        <taxon>Desulfuromonadia</taxon>
        <taxon>Geobacterales</taxon>
        <taxon>Geobacteraceae</taxon>
        <taxon>Oryzomonas</taxon>
    </lineage>
</organism>
<name>A0A5A9XKJ5_9BACT</name>
<protein>
    <submittedName>
        <fullName evidence="1">DDE domain-containing protein</fullName>
    </submittedName>
</protein>
<reference evidence="1 2" key="1">
    <citation type="submission" date="2019-04" db="EMBL/GenBank/DDBJ databases">
        <title>Geobacter ruber sp. nov., ferric-reducing bacteria isolated from paddy soil.</title>
        <authorList>
            <person name="Xu Z."/>
            <person name="Masuda Y."/>
            <person name="Itoh H."/>
            <person name="Senoo K."/>
        </authorList>
    </citation>
    <scope>NUCLEOTIDE SEQUENCE [LARGE SCALE GENOMIC DNA]</scope>
    <source>
        <strain evidence="1 2">Red88</strain>
    </source>
</reference>
<evidence type="ECO:0000313" key="2">
    <source>
        <dbReference type="Proteomes" id="UP000324298"/>
    </source>
</evidence>
<gene>
    <name evidence="1" type="ORF">ET418_05175</name>
</gene>
<keyword evidence="2" id="KW-1185">Reference proteome</keyword>
<dbReference type="SUPFAM" id="SSF53098">
    <property type="entry name" value="Ribonuclease H-like"/>
    <property type="match status" value="1"/>
</dbReference>
<dbReference type="Proteomes" id="UP000324298">
    <property type="component" value="Unassembled WGS sequence"/>
</dbReference>
<evidence type="ECO:0000313" key="1">
    <source>
        <dbReference type="EMBL" id="KAA0893596.1"/>
    </source>
</evidence>
<dbReference type="InterPro" id="IPR012337">
    <property type="entry name" value="RNaseH-like_sf"/>
</dbReference>
<sequence>MNFMLAILNRSSIMFIIEIVSEGVMNKLSVAKRAQIIGMLVEGNSMRAVSRMADCSINTVTKLLVDVGTACSQYQFETLRNLPCKTLQCDEICSFCYSKEKNVPEERKGEYGIGDVYTWTAICADTKLVPSFLVGKRDAEYGNAFMLDLASRLSNRVQLTTDGHKAYLNAVENAFGSNIDYAMLIKIYGAPQATDDERRYSPAICTGTEIRPINGNPDIAKTSTSYVERQNLTMRMSMRRFTRLTNGFSKKIENLEHAVALHFMHYNFARIHKTLKVTPAMEAGVSNHVWTLEEIASLSD</sequence>
<dbReference type="OrthoDB" id="4682509at2"/>
<comment type="caution">
    <text evidence="1">The sequence shown here is derived from an EMBL/GenBank/DDBJ whole genome shotgun (WGS) entry which is preliminary data.</text>
</comment>
<proteinExistence type="predicted"/>
<accession>A0A5A9XKJ5</accession>
<dbReference type="EMBL" id="SRSD01000003">
    <property type="protein sequence ID" value="KAA0893596.1"/>
    <property type="molecule type" value="Genomic_DNA"/>
</dbReference>
<dbReference type="AlphaFoldDB" id="A0A5A9XKJ5"/>